<dbReference type="SUPFAM" id="SSF55729">
    <property type="entry name" value="Acyl-CoA N-acyltransferases (Nat)"/>
    <property type="match status" value="1"/>
</dbReference>
<dbReference type="PROSITE" id="PS51186">
    <property type="entry name" value="GNAT"/>
    <property type="match status" value="1"/>
</dbReference>
<organism evidence="4 5">
    <name type="scientific">Streptomyces anatolicus</name>
    <dbReference type="NCBI Taxonomy" id="2675858"/>
    <lineage>
        <taxon>Bacteria</taxon>
        <taxon>Bacillati</taxon>
        <taxon>Actinomycetota</taxon>
        <taxon>Actinomycetes</taxon>
        <taxon>Kitasatosporales</taxon>
        <taxon>Streptomycetaceae</taxon>
        <taxon>Streptomyces</taxon>
    </lineage>
</organism>
<keyword evidence="1" id="KW-0808">Transferase</keyword>
<keyword evidence="5" id="KW-1185">Reference proteome</keyword>
<dbReference type="InterPro" id="IPR016181">
    <property type="entry name" value="Acyl_CoA_acyltransferase"/>
</dbReference>
<dbReference type="EMBL" id="WMBF01000584">
    <property type="protein sequence ID" value="MBW5425690.1"/>
    <property type="molecule type" value="Genomic_DNA"/>
</dbReference>
<name>A0ABS6YW66_9ACTN</name>
<dbReference type="Gene3D" id="3.40.630.30">
    <property type="match status" value="1"/>
</dbReference>
<reference evidence="4 5" key="1">
    <citation type="submission" date="2019-11" db="EMBL/GenBank/DDBJ databases">
        <authorList>
            <person name="Ay H."/>
        </authorList>
    </citation>
    <scope>NUCLEOTIDE SEQUENCE [LARGE SCALE GENOMIC DNA]</scope>
    <source>
        <strain evidence="4 5">BG9H</strain>
    </source>
</reference>
<feature type="domain" description="N-acetyltransferase" evidence="3">
    <location>
        <begin position="21"/>
        <end position="171"/>
    </location>
</feature>
<sequence length="186" mass="19642">MSPTRLDADRLLAYAHDLAGLLTDTVRGGASLGFLADLDRTAAAAWWRGLAPAVEEGRLAVWAAHDAERITGTVSLAFTDKPNGRHRAEIAKLMVHPSARGRGLARALLSAAEEAAADAGVTLLVLDTETGSPAEALYERAGWTRAGTIPDYATDPAGTLHPTTLFYKRLGGRFGKDFGETSATSQ</sequence>
<evidence type="ECO:0000256" key="2">
    <source>
        <dbReference type="ARBA" id="ARBA00023315"/>
    </source>
</evidence>
<dbReference type="Proteomes" id="UP001197114">
    <property type="component" value="Unassembled WGS sequence"/>
</dbReference>
<evidence type="ECO:0000259" key="3">
    <source>
        <dbReference type="PROSITE" id="PS51186"/>
    </source>
</evidence>
<accession>A0ABS6YW66</accession>
<gene>
    <name evidence="4" type="ORF">GKQ77_29715</name>
</gene>
<evidence type="ECO:0000313" key="5">
    <source>
        <dbReference type="Proteomes" id="UP001197114"/>
    </source>
</evidence>
<evidence type="ECO:0000313" key="4">
    <source>
        <dbReference type="EMBL" id="MBW5425690.1"/>
    </source>
</evidence>
<dbReference type="PANTHER" id="PTHR43877">
    <property type="entry name" value="AMINOALKYLPHOSPHONATE N-ACETYLTRANSFERASE-RELATED-RELATED"/>
    <property type="match status" value="1"/>
</dbReference>
<keyword evidence="2" id="KW-0012">Acyltransferase</keyword>
<dbReference type="Pfam" id="PF00583">
    <property type="entry name" value="Acetyltransf_1"/>
    <property type="match status" value="1"/>
</dbReference>
<proteinExistence type="predicted"/>
<comment type="caution">
    <text evidence="4">The sequence shown here is derived from an EMBL/GenBank/DDBJ whole genome shotgun (WGS) entry which is preliminary data.</text>
</comment>
<protein>
    <submittedName>
        <fullName evidence="4">GNAT family N-acetyltransferase</fullName>
    </submittedName>
</protein>
<dbReference type="CDD" id="cd04301">
    <property type="entry name" value="NAT_SF"/>
    <property type="match status" value="1"/>
</dbReference>
<dbReference type="RefSeq" id="WP_219692249.1">
    <property type="nucleotide sequence ID" value="NZ_WMBF01000584.1"/>
</dbReference>
<dbReference type="InterPro" id="IPR050832">
    <property type="entry name" value="Bact_Acetyltransf"/>
</dbReference>
<dbReference type="InterPro" id="IPR000182">
    <property type="entry name" value="GNAT_dom"/>
</dbReference>
<evidence type="ECO:0000256" key="1">
    <source>
        <dbReference type="ARBA" id="ARBA00022679"/>
    </source>
</evidence>